<dbReference type="InterPro" id="IPR015847">
    <property type="entry name" value="ExoRNase_PH_dom2"/>
</dbReference>
<dbReference type="GO" id="GO:0034473">
    <property type="term" value="P:U1 snRNA 3'-end processing"/>
    <property type="evidence" value="ECO:0007669"/>
    <property type="project" value="TreeGrafter"/>
</dbReference>
<dbReference type="Pfam" id="PF01138">
    <property type="entry name" value="RNase_PH"/>
    <property type="match status" value="1"/>
</dbReference>
<dbReference type="Pfam" id="PF03725">
    <property type="entry name" value="RNase_PH_C"/>
    <property type="match status" value="1"/>
</dbReference>
<dbReference type="PANTHER" id="PTHR11097">
    <property type="entry name" value="EXOSOME COMPLEX EXONUCLEASE RIBOSOMAL RNA PROCESSING PROTEIN"/>
    <property type="match status" value="1"/>
</dbReference>
<dbReference type="InterPro" id="IPR001247">
    <property type="entry name" value="ExoRNase_PH_dom1"/>
</dbReference>
<dbReference type="GO" id="GO:0005730">
    <property type="term" value="C:nucleolus"/>
    <property type="evidence" value="ECO:0007669"/>
    <property type="project" value="UniProtKB-SubCell"/>
</dbReference>
<evidence type="ECO:0000256" key="9">
    <source>
        <dbReference type="ARBA" id="ARBA00023242"/>
    </source>
</evidence>
<keyword evidence="6" id="KW-0698">rRNA processing</keyword>
<organism evidence="14 15">
    <name type="scientific">Psilopogon haemacephalus</name>
    <name type="common">coppersmith barbet</name>
    <dbReference type="NCBI Taxonomy" id="2585815"/>
    <lineage>
        <taxon>Eukaryota</taxon>
        <taxon>Metazoa</taxon>
        <taxon>Chordata</taxon>
        <taxon>Craniata</taxon>
        <taxon>Vertebrata</taxon>
        <taxon>Euteleostomi</taxon>
        <taxon>Archelosauria</taxon>
        <taxon>Archosauria</taxon>
        <taxon>Dinosauria</taxon>
        <taxon>Saurischia</taxon>
        <taxon>Theropoda</taxon>
        <taxon>Coelurosauria</taxon>
        <taxon>Aves</taxon>
        <taxon>Neognathae</taxon>
        <taxon>Neoaves</taxon>
        <taxon>Telluraves</taxon>
        <taxon>Coraciimorphae</taxon>
        <taxon>Piciformes</taxon>
        <taxon>Megalaimidae</taxon>
        <taxon>Psilopogon</taxon>
    </lineage>
</organism>
<feature type="domain" description="Exoribonuclease phosphorolytic" evidence="12">
    <location>
        <begin position="32"/>
        <end position="163"/>
    </location>
</feature>
<dbReference type="OrthoDB" id="10264038at2759"/>
<dbReference type="GO" id="GO:0034476">
    <property type="term" value="P:U5 snRNA 3'-end processing"/>
    <property type="evidence" value="ECO:0007669"/>
    <property type="project" value="TreeGrafter"/>
</dbReference>
<feature type="non-terminal residue" evidence="14">
    <location>
        <position position="440"/>
    </location>
</feature>
<feature type="compositionally biased region" description="Acidic residues" evidence="11">
    <location>
        <begin position="349"/>
        <end position="366"/>
    </location>
</feature>
<evidence type="ECO:0000256" key="3">
    <source>
        <dbReference type="ARBA" id="ARBA00006678"/>
    </source>
</evidence>
<comment type="caution">
    <text evidence="14">The sequence shown here is derived from an EMBL/GenBank/DDBJ whole genome shotgun (WGS) entry which is preliminary data.</text>
</comment>
<proteinExistence type="inferred from homology"/>
<dbReference type="GO" id="GO:0035925">
    <property type="term" value="F:mRNA 3'-UTR AU-rich region binding"/>
    <property type="evidence" value="ECO:0007669"/>
    <property type="project" value="TreeGrafter"/>
</dbReference>
<dbReference type="GO" id="GO:0000467">
    <property type="term" value="P:exonucleolytic trimming to generate mature 3'-end of 5.8S rRNA from tricistronic rRNA transcript (SSU-rRNA, 5.8S rRNA, LSU-rRNA)"/>
    <property type="evidence" value="ECO:0007669"/>
    <property type="project" value="TreeGrafter"/>
</dbReference>
<evidence type="ECO:0000256" key="2">
    <source>
        <dbReference type="ARBA" id="ARBA00004604"/>
    </source>
</evidence>
<feature type="non-terminal residue" evidence="14">
    <location>
        <position position="1"/>
    </location>
</feature>
<gene>
    <name evidence="14" type="primary">Exosc9</name>
    <name evidence="14" type="ORF">PSIHAE_R02277</name>
</gene>
<protein>
    <recommendedName>
        <fullName evidence="4">Exosome complex component RRP45</fullName>
    </recommendedName>
    <alternativeName>
        <fullName evidence="10">Exosome component 9</fullName>
    </alternativeName>
</protein>
<keyword evidence="8" id="KW-0694">RNA-binding</keyword>
<dbReference type="InterPro" id="IPR036345">
    <property type="entry name" value="ExoRNase_PH_dom2_sf"/>
</dbReference>
<dbReference type="GO" id="GO:0000177">
    <property type="term" value="C:cytoplasmic exosome (RNase complex)"/>
    <property type="evidence" value="ECO:0007669"/>
    <property type="project" value="TreeGrafter"/>
</dbReference>
<dbReference type="GO" id="GO:0016075">
    <property type="term" value="P:rRNA catabolic process"/>
    <property type="evidence" value="ECO:0007669"/>
    <property type="project" value="TreeGrafter"/>
</dbReference>
<dbReference type="GO" id="GO:0071028">
    <property type="term" value="P:nuclear mRNA surveillance"/>
    <property type="evidence" value="ECO:0007669"/>
    <property type="project" value="TreeGrafter"/>
</dbReference>
<dbReference type="GO" id="GO:0071035">
    <property type="term" value="P:nuclear polyadenylation-dependent rRNA catabolic process"/>
    <property type="evidence" value="ECO:0007669"/>
    <property type="project" value="TreeGrafter"/>
</dbReference>
<reference evidence="14 15" key="1">
    <citation type="submission" date="2019-09" db="EMBL/GenBank/DDBJ databases">
        <title>Bird 10,000 Genomes (B10K) Project - Family phase.</title>
        <authorList>
            <person name="Zhang G."/>
        </authorList>
    </citation>
    <scope>NUCLEOTIDE SEQUENCE [LARGE SCALE GENOMIC DNA]</scope>
    <source>
        <strain evidence="14">B10K-DU-001-24</strain>
        <tissue evidence="14">Muscle</tissue>
    </source>
</reference>
<dbReference type="InterPro" id="IPR027408">
    <property type="entry name" value="PNPase/RNase_PH_dom_sf"/>
</dbReference>
<dbReference type="GO" id="GO:0071038">
    <property type="term" value="P:TRAMP-dependent tRNA surveillance pathway"/>
    <property type="evidence" value="ECO:0007669"/>
    <property type="project" value="TreeGrafter"/>
</dbReference>
<evidence type="ECO:0000313" key="15">
    <source>
        <dbReference type="Proteomes" id="UP000574528"/>
    </source>
</evidence>
<dbReference type="Proteomes" id="UP000574528">
    <property type="component" value="Unassembled WGS sequence"/>
</dbReference>
<evidence type="ECO:0000256" key="7">
    <source>
        <dbReference type="ARBA" id="ARBA00022835"/>
    </source>
</evidence>
<name>A0A7K9CBR0_9PICI</name>
<dbReference type="PANTHER" id="PTHR11097:SF14">
    <property type="entry name" value="EXOSOME COMPLEX COMPONENT RRP45"/>
    <property type="match status" value="1"/>
</dbReference>
<dbReference type="EMBL" id="VWZI01014932">
    <property type="protein sequence ID" value="NXG48835.1"/>
    <property type="molecule type" value="Genomic_DNA"/>
</dbReference>
<evidence type="ECO:0000259" key="12">
    <source>
        <dbReference type="Pfam" id="PF01138"/>
    </source>
</evidence>
<evidence type="ECO:0000313" key="14">
    <source>
        <dbReference type="EMBL" id="NXG48835.1"/>
    </source>
</evidence>
<dbReference type="SUPFAM" id="SSF54211">
    <property type="entry name" value="Ribosomal protein S5 domain 2-like"/>
    <property type="match status" value="1"/>
</dbReference>
<keyword evidence="9" id="KW-0539">Nucleus</keyword>
<dbReference type="InterPro" id="IPR020568">
    <property type="entry name" value="Ribosomal_Su5_D2-typ_SF"/>
</dbReference>
<feature type="region of interest" description="Disordered" evidence="11">
    <location>
        <begin position="349"/>
        <end position="440"/>
    </location>
</feature>
<sequence>MKATPLSNCERRFLLRAIEERKRLDGRQCYDYRNVRISFGVDYGCCIVELGKTRVLAQVSCELVPPKANRPTEGILFFNLELSPMAAPGFEPGRQTELLVRVNRLIERCLRNSKCIDTESLCVVAGEKVWQIRLDLHLLNHEGNIIDAASIAGIVALCHFRRPDVSVQGEEVTVYTPEERDPVPLSIHHMPICVSFAFFQQGTYLLVDPSEREERVMDGVLVIAMNKHQEICTIQSSGGIMLVKDQVLRCSKIAGVKVAEMTELIQKALENDQKARKEGRKFGFAESIPNQKITAFKMESAAVDTNNVEEEAEEIITKADPPSEVFTKPILHTPGTAQIGEGIENSWGELEESEREEVVEEEDESEAAGFEGQKMETEETSIVEETKNESIVLSDSEEEEVVILEPQEPPKRTRTQTTSKQENTSKKTFNKRRRKKRAAY</sequence>
<evidence type="ECO:0000256" key="8">
    <source>
        <dbReference type="ARBA" id="ARBA00022884"/>
    </source>
</evidence>
<evidence type="ECO:0000259" key="13">
    <source>
        <dbReference type="Pfam" id="PF03725"/>
    </source>
</evidence>
<evidence type="ECO:0000256" key="1">
    <source>
        <dbReference type="ARBA" id="ARBA00004496"/>
    </source>
</evidence>
<dbReference type="GO" id="GO:0000176">
    <property type="term" value="C:nuclear exosome (RNase complex)"/>
    <property type="evidence" value="ECO:0007669"/>
    <property type="project" value="TreeGrafter"/>
</dbReference>
<comment type="similarity">
    <text evidence="3">Belongs to the RNase PH family.</text>
</comment>
<keyword evidence="5" id="KW-0963">Cytoplasm</keyword>
<evidence type="ECO:0000256" key="5">
    <source>
        <dbReference type="ARBA" id="ARBA00022490"/>
    </source>
</evidence>
<evidence type="ECO:0000256" key="6">
    <source>
        <dbReference type="ARBA" id="ARBA00022552"/>
    </source>
</evidence>
<dbReference type="InterPro" id="IPR050590">
    <property type="entry name" value="Exosome_comp_Rrp42_subfam"/>
</dbReference>
<comment type="subcellular location">
    <subcellularLocation>
        <location evidence="1">Cytoplasm</location>
    </subcellularLocation>
    <subcellularLocation>
        <location evidence="2">Nucleus</location>
        <location evidence="2">Nucleolus</location>
    </subcellularLocation>
</comment>
<keyword evidence="7" id="KW-0271">Exosome</keyword>
<dbReference type="FunFam" id="3.30.230.70:FF:000005">
    <property type="entry name" value="Exosome complex component RRP45"/>
    <property type="match status" value="1"/>
</dbReference>
<accession>A0A7K9CBR0</accession>
<dbReference type="SUPFAM" id="SSF55666">
    <property type="entry name" value="Ribonuclease PH domain 2-like"/>
    <property type="match status" value="1"/>
</dbReference>
<dbReference type="CDD" id="cd11368">
    <property type="entry name" value="RNase_PH_RRP45"/>
    <property type="match status" value="1"/>
</dbReference>
<dbReference type="Gene3D" id="3.30.230.70">
    <property type="entry name" value="GHMP Kinase, N-terminal domain"/>
    <property type="match status" value="1"/>
</dbReference>
<keyword evidence="15" id="KW-1185">Reference proteome</keyword>
<dbReference type="AlphaFoldDB" id="A0A7K9CBR0"/>
<evidence type="ECO:0000256" key="11">
    <source>
        <dbReference type="SAM" id="MobiDB-lite"/>
    </source>
</evidence>
<feature type="domain" description="Exoribonuclease phosphorolytic" evidence="13">
    <location>
        <begin position="189"/>
        <end position="254"/>
    </location>
</feature>
<dbReference type="InterPro" id="IPR033100">
    <property type="entry name" value="Rrp45"/>
</dbReference>
<evidence type="ECO:0000256" key="10">
    <source>
        <dbReference type="ARBA" id="ARBA00032660"/>
    </source>
</evidence>
<feature type="compositionally biased region" description="Basic residues" evidence="11">
    <location>
        <begin position="428"/>
        <end position="440"/>
    </location>
</feature>
<evidence type="ECO:0000256" key="4">
    <source>
        <dbReference type="ARBA" id="ARBA00019572"/>
    </source>
</evidence>
<dbReference type="GO" id="GO:0034475">
    <property type="term" value="P:U4 snRNA 3'-end processing"/>
    <property type="evidence" value="ECO:0007669"/>
    <property type="project" value="TreeGrafter"/>
</dbReference>